<keyword evidence="1" id="KW-0472">Membrane</keyword>
<dbReference type="EMBL" id="UINC01002786">
    <property type="protein sequence ID" value="SVA00292.1"/>
    <property type="molecule type" value="Genomic_DNA"/>
</dbReference>
<accession>A0A381S870</accession>
<feature type="transmembrane region" description="Helical" evidence="1">
    <location>
        <begin position="113"/>
        <end position="129"/>
    </location>
</feature>
<sequence length="188" mass="20540">MDKDRSLPPAQMSLYTGSRPGPKALAAEVFESCNSYVGLPEVRDRSNLIDFRFVQNDSSVQIESWIYQGNSAVTSSVKKIVLGGLITGFGTGFGWSVLVYVLSYDQLFNGREFALSLILPLLVGLAVWKRVGVQRGVLLPIAYLTMVMPLFGLGMGGANILQMTIAGAFGGIFWASPFVLYTLVKRYL</sequence>
<reference evidence="2" key="1">
    <citation type="submission" date="2018-05" db="EMBL/GenBank/DDBJ databases">
        <authorList>
            <person name="Lanie J.A."/>
            <person name="Ng W.-L."/>
            <person name="Kazmierczak K.M."/>
            <person name="Andrzejewski T.M."/>
            <person name="Davidsen T.M."/>
            <person name="Wayne K.J."/>
            <person name="Tettelin H."/>
            <person name="Glass J.I."/>
            <person name="Rusch D."/>
            <person name="Podicherti R."/>
            <person name="Tsui H.-C.T."/>
            <person name="Winkler M.E."/>
        </authorList>
    </citation>
    <scope>NUCLEOTIDE SEQUENCE</scope>
</reference>
<proteinExistence type="predicted"/>
<protein>
    <submittedName>
        <fullName evidence="2">Uncharacterized protein</fullName>
    </submittedName>
</protein>
<organism evidence="2">
    <name type="scientific">marine metagenome</name>
    <dbReference type="NCBI Taxonomy" id="408172"/>
    <lineage>
        <taxon>unclassified sequences</taxon>
        <taxon>metagenomes</taxon>
        <taxon>ecological metagenomes</taxon>
    </lineage>
</organism>
<dbReference type="AlphaFoldDB" id="A0A381S870"/>
<keyword evidence="1" id="KW-1133">Transmembrane helix</keyword>
<evidence type="ECO:0000313" key="2">
    <source>
        <dbReference type="EMBL" id="SVA00292.1"/>
    </source>
</evidence>
<feature type="transmembrane region" description="Helical" evidence="1">
    <location>
        <begin position="160"/>
        <end position="184"/>
    </location>
</feature>
<feature type="transmembrane region" description="Helical" evidence="1">
    <location>
        <begin position="136"/>
        <end position="154"/>
    </location>
</feature>
<feature type="transmembrane region" description="Helical" evidence="1">
    <location>
        <begin position="80"/>
        <end position="101"/>
    </location>
</feature>
<gene>
    <name evidence="2" type="ORF">METZ01_LOCUS53146</name>
</gene>
<keyword evidence="1" id="KW-0812">Transmembrane</keyword>
<name>A0A381S870_9ZZZZ</name>
<evidence type="ECO:0000256" key="1">
    <source>
        <dbReference type="SAM" id="Phobius"/>
    </source>
</evidence>